<feature type="transmembrane region" description="Helical" evidence="1">
    <location>
        <begin position="6"/>
        <end position="28"/>
    </location>
</feature>
<reference evidence="2 3" key="1">
    <citation type="journal article" date="2013" name="Genome Announc.">
        <title>Draft Genome Sequence of Staphylococcus simulans UMC-CNS-990, Isolated from a Case of Chronic Bovine Mastitis.</title>
        <authorList>
            <person name="Calcutt M.J."/>
            <person name="Foecking M.F."/>
            <person name="Hsieh H.Y."/>
            <person name="Perry J."/>
            <person name="Stewart G.C."/>
            <person name="Middleton J.R."/>
        </authorList>
    </citation>
    <scope>NUCLEOTIDE SEQUENCE [LARGE SCALE GENOMIC DNA]</scope>
    <source>
        <strain evidence="2 3">LRHMDP3</strain>
    </source>
</reference>
<dbReference type="Proteomes" id="UP000009352">
    <property type="component" value="Unassembled WGS sequence"/>
</dbReference>
<evidence type="ECO:0000313" key="3">
    <source>
        <dbReference type="Proteomes" id="UP000009352"/>
    </source>
</evidence>
<name>A0AB33XS97_LACRH</name>
<accession>A0AB33XS97</accession>
<evidence type="ECO:0000313" key="2">
    <source>
        <dbReference type="EMBL" id="EKS49621.1"/>
    </source>
</evidence>
<sequence length="41" mass="4700">MLLDKARVIIAVNSVHLVYAIFLPANSLNHMQIFKMRAGFR</sequence>
<dbReference type="EMBL" id="AMQX01000013">
    <property type="protein sequence ID" value="EKS49621.1"/>
    <property type="molecule type" value="Genomic_DNA"/>
</dbReference>
<keyword evidence="1" id="KW-1133">Transmembrane helix</keyword>
<gene>
    <name evidence="2" type="ORF">LRHMDP3_2242</name>
</gene>
<keyword evidence="1" id="KW-0812">Transmembrane</keyword>
<dbReference type="AlphaFoldDB" id="A0AB33XS97"/>
<keyword evidence="1" id="KW-0472">Membrane</keyword>
<evidence type="ECO:0000256" key="1">
    <source>
        <dbReference type="SAM" id="Phobius"/>
    </source>
</evidence>
<organism evidence="2 3">
    <name type="scientific">Lacticaseibacillus rhamnosus LRHMDP3</name>
    <dbReference type="NCBI Taxonomy" id="1203259"/>
    <lineage>
        <taxon>Bacteria</taxon>
        <taxon>Bacillati</taxon>
        <taxon>Bacillota</taxon>
        <taxon>Bacilli</taxon>
        <taxon>Lactobacillales</taxon>
        <taxon>Lactobacillaceae</taxon>
        <taxon>Lacticaseibacillus</taxon>
    </lineage>
</organism>
<protein>
    <submittedName>
        <fullName evidence="2">Uncharacterized protein</fullName>
    </submittedName>
</protein>
<comment type="caution">
    <text evidence="2">The sequence shown here is derived from an EMBL/GenBank/DDBJ whole genome shotgun (WGS) entry which is preliminary data.</text>
</comment>
<proteinExistence type="predicted"/>